<accession>A0A368DMP2</accession>
<evidence type="ECO:0000256" key="1">
    <source>
        <dbReference type="ARBA" id="ARBA00038494"/>
    </source>
</evidence>
<comment type="caution">
    <text evidence="3">The sequence shown here is derived from an EMBL/GenBank/DDBJ whole genome shotgun (WGS) entry which is preliminary data.</text>
</comment>
<proteinExistence type="inferred from homology"/>
<comment type="similarity">
    <text evidence="1">Belongs to the glycosyltransferase 2 family. WaaE/KdtX subfamily.</text>
</comment>
<keyword evidence="3" id="KW-0808">Transferase</keyword>
<dbReference type="Proteomes" id="UP000253570">
    <property type="component" value="Unassembled WGS sequence"/>
</dbReference>
<dbReference type="CDD" id="cd02511">
    <property type="entry name" value="Beta4Glucosyltransferase"/>
    <property type="match status" value="1"/>
</dbReference>
<gene>
    <name evidence="3" type="ORF">DBW71_05460</name>
</gene>
<dbReference type="SUPFAM" id="SSF53448">
    <property type="entry name" value="Nucleotide-diphospho-sugar transferases"/>
    <property type="match status" value="1"/>
</dbReference>
<organism evidence="3 4">
    <name type="scientific">PS1 clade bacterium</name>
    <dbReference type="NCBI Taxonomy" id="2175152"/>
    <lineage>
        <taxon>Bacteria</taxon>
        <taxon>Pseudomonadati</taxon>
        <taxon>Pseudomonadota</taxon>
        <taxon>Alphaproteobacteria</taxon>
        <taxon>PS1 clade</taxon>
    </lineage>
</organism>
<dbReference type="GO" id="GO:0016740">
    <property type="term" value="F:transferase activity"/>
    <property type="evidence" value="ECO:0007669"/>
    <property type="project" value="UniProtKB-KW"/>
</dbReference>
<dbReference type="InterPro" id="IPR001173">
    <property type="entry name" value="Glyco_trans_2-like"/>
</dbReference>
<evidence type="ECO:0000313" key="4">
    <source>
        <dbReference type="Proteomes" id="UP000253570"/>
    </source>
</evidence>
<protein>
    <submittedName>
        <fullName evidence="3">Glycosyltransferase family 2 protein</fullName>
    </submittedName>
</protein>
<dbReference type="PANTHER" id="PTHR43630">
    <property type="entry name" value="POLY-BETA-1,6-N-ACETYL-D-GLUCOSAMINE SYNTHASE"/>
    <property type="match status" value="1"/>
</dbReference>
<sequence length="250" mass="29500">MSKLPITCTIIAFNEADRIINTIQSVKPFVDEIIVIDSGSTDGTQKICSDMGCFVRFNEWNGYGPQKRFGEDVARNDWILNLDADEYLSNELMDEIINLFNKNLDKNFYEVRVYPIYPNWSKPRLFSAYHRCVRLYNKKIGRFSDSPVHDSVITNDHEIGKLTRPVLHNTIRDFNHLIRKQDSYIKLQVETLQKKKNIILLMRCLFEFPITFIKYYIIRRHFTGGLSGIKFSLIISYMRLKRIILFIKKK</sequence>
<evidence type="ECO:0000313" key="3">
    <source>
        <dbReference type="EMBL" id="RCL72475.1"/>
    </source>
</evidence>
<dbReference type="Pfam" id="PF00535">
    <property type="entry name" value="Glycos_transf_2"/>
    <property type="match status" value="1"/>
</dbReference>
<name>A0A368DMP2_9PROT</name>
<dbReference type="EMBL" id="QOQD01000014">
    <property type="protein sequence ID" value="RCL72475.1"/>
    <property type="molecule type" value="Genomic_DNA"/>
</dbReference>
<dbReference type="PANTHER" id="PTHR43630:SF2">
    <property type="entry name" value="GLYCOSYLTRANSFERASE"/>
    <property type="match status" value="1"/>
</dbReference>
<feature type="domain" description="Glycosyltransferase 2-like" evidence="2">
    <location>
        <begin position="10"/>
        <end position="124"/>
    </location>
</feature>
<dbReference type="Gene3D" id="3.90.550.10">
    <property type="entry name" value="Spore Coat Polysaccharide Biosynthesis Protein SpsA, Chain A"/>
    <property type="match status" value="1"/>
</dbReference>
<dbReference type="InterPro" id="IPR029044">
    <property type="entry name" value="Nucleotide-diphossugar_trans"/>
</dbReference>
<dbReference type="AlphaFoldDB" id="A0A368DMP2"/>
<evidence type="ECO:0000259" key="2">
    <source>
        <dbReference type="Pfam" id="PF00535"/>
    </source>
</evidence>
<reference evidence="3 4" key="1">
    <citation type="journal article" date="2018" name="Microbiome">
        <title>Fine metagenomic profile of the Mediterranean stratified and mixed water columns revealed by assembly and recruitment.</title>
        <authorList>
            <person name="Haro-Moreno J.M."/>
            <person name="Lopez-Perez M."/>
            <person name="De La Torre J.R."/>
            <person name="Picazo A."/>
            <person name="Camacho A."/>
            <person name="Rodriguez-Valera F."/>
        </authorList>
    </citation>
    <scope>NUCLEOTIDE SEQUENCE [LARGE SCALE GENOMIC DNA]</scope>
    <source>
        <strain evidence="3">MED-G57</strain>
    </source>
</reference>